<dbReference type="PANTHER" id="PTHR31025:SF19">
    <property type="entry name" value="SI:CH73-42K18.1-RELATED"/>
    <property type="match status" value="1"/>
</dbReference>
<evidence type="ECO:0000313" key="1">
    <source>
        <dbReference type="Ensembl" id="ENSACLP00000003286.1"/>
    </source>
</evidence>
<proteinExistence type="predicted"/>
<reference evidence="1" key="3">
    <citation type="submission" date="2025-09" db="UniProtKB">
        <authorList>
            <consortium name="Ensembl"/>
        </authorList>
    </citation>
    <scope>IDENTIFICATION</scope>
</reference>
<keyword evidence="2" id="KW-1185">Reference proteome</keyword>
<evidence type="ECO:0000313" key="2">
    <source>
        <dbReference type="Proteomes" id="UP000265100"/>
    </source>
</evidence>
<dbReference type="PANTHER" id="PTHR31025">
    <property type="entry name" value="SI:CH211-196P9.1-RELATED"/>
    <property type="match status" value="1"/>
</dbReference>
<organism evidence="1 2">
    <name type="scientific">Astatotilapia calliptera</name>
    <name type="common">Eastern happy</name>
    <name type="synonym">Chromis callipterus</name>
    <dbReference type="NCBI Taxonomy" id="8154"/>
    <lineage>
        <taxon>Eukaryota</taxon>
        <taxon>Metazoa</taxon>
        <taxon>Chordata</taxon>
        <taxon>Craniata</taxon>
        <taxon>Vertebrata</taxon>
        <taxon>Euteleostomi</taxon>
        <taxon>Actinopterygii</taxon>
        <taxon>Neopterygii</taxon>
        <taxon>Teleostei</taxon>
        <taxon>Neoteleostei</taxon>
        <taxon>Acanthomorphata</taxon>
        <taxon>Ovalentaria</taxon>
        <taxon>Cichlomorphae</taxon>
        <taxon>Cichliformes</taxon>
        <taxon>Cichlidae</taxon>
        <taxon>African cichlids</taxon>
        <taxon>Pseudocrenilabrinae</taxon>
        <taxon>Haplochromini</taxon>
        <taxon>Astatotilapia</taxon>
    </lineage>
</organism>
<dbReference type="Bgee" id="ENSACLG00000002250">
    <property type="expression patterns" value="Expressed in spleen and 4 other cell types or tissues"/>
</dbReference>
<dbReference type="GeneTree" id="ENSGT00950000182912"/>
<reference evidence="1" key="2">
    <citation type="submission" date="2025-08" db="UniProtKB">
        <authorList>
            <consortium name="Ensembl"/>
        </authorList>
    </citation>
    <scope>IDENTIFICATION</scope>
</reference>
<name>A0A3P8NES7_ASTCA</name>
<dbReference type="AlphaFoldDB" id="A0A3P8NES7"/>
<reference evidence="1" key="1">
    <citation type="submission" date="2018-05" db="EMBL/GenBank/DDBJ databases">
        <authorList>
            <person name="Datahose"/>
        </authorList>
    </citation>
    <scope>NUCLEOTIDE SEQUENCE</scope>
</reference>
<sequence length="520" mass="59204">MAVSQKFLLRVHLTTDVVVKVSLTKRPESVEELITILREKLNPRLDFEFTLQYEDPDFNGQLTCLLDIQELPEKGTLKVLRSESDVSSCASSDTDILPHVPLAQRLKCWPDTFPVPTFSYEVEHLLEEGNRAFEMFGKHLKLTRAQKHNILETMASVMHTFKAYPSDGDVGLAAEALVTTHPCLKEPGSRNGSYGWKTSLKFKMGNYRTKLARSGCVEVSVNAGRRSVNNPEGEHPHSNIKRARRAEVNYLPNFPRGEDQVSLEDMRVQIKNEVEKTEPNKVMIEKLMQTTFALRRHEIVQDNPMVKNFLEKWPALRFDSQVSICAEFHRVTDINLRNQFYAELDRHTPRLMALYRQKAARTGKISEALRTILNHYDLQAPDINVKRTAVLRALPVYLREEDPEFFKTCNADTLDESTLIDTPVALLTVVTDGASQTSPVHFTSSSMAIVVEGDLVMRDIPRFADAFALLFGLIYALHLDYPRKLVHTFTFVQKIFMGLVDGKPLKPCLHALKNDLLLKE</sequence>
<accession>A0A3P8NES7</accession>
<dbReference type="Proteomes" id="UP000265100">
    <property type="component" value="Chromosome 22"/>
</dbReference>
<dbReference type="OMA" id="RMESQVF"/>
<dbReference type="Ensembl" id="ENSACLT00000003363.1">
    <property type="protein sequence ID" value="ENSACLP00000003286.1"/>
    <property type="gene ID" value="ENSACLG00000002250.1"/>
</dbReference>
<protein>
    <submittedName>
        <fullName evidence="1">Uncharacterized protein</fullName>
    </submittedName>
</protein>